<reference evidence="2" key="2">
    <citation type="journal article" date="2021" name="Microbiol. Resour. Announc.">
        <title>Complete Genome Sequence of Polycladomyces abyssicola JIR-001T, Isolated from Hemipelagic Sediment in Deep Seawater.</title>
        <authorList>
            <person name="Tsubouchi T."/>
            <person name="Kaneko Y."/>
        </authorList>
    </citation>
    <scope>NUCLEOTIDE SEQUENCE</scope>
    <source>
        <strain evidence="2">JIR-001</strain>
    </source>
</reference>
<dbReference type="InterPro" id="IPR053182">
    <property type="entry name" value="YobU-like_regulator"/>
</dbReference>
<dbReference type="AlphaFoldDB" id="A0A8D5ZKM0"/>
<dbReference type="Gene3D" id="3.20.80.10">
    <property type="entry name" value="Regulatory factor, effector binding domain"/>
    <property type="match status" value="1"/>
</dbReference>
<dbReference type="Proteomes" id="UP000677436">
    <property type="component" value="Chromosome"/>
</dbReference>
<feature type="domain" description="AraC effector-binding" evidence="1">
    <location>
        <begin position="1"/>
        <end position="119"/>
    </location>
</feature>
<dbReference type="EMBL" id="AP024601">
    <property type="protein sequence ID" value="BCU81614.1"/>
    <property type="molecule type" value="Genomic_DNA"/>
</dbReference>
<dbReference type="KEGG" id="pabs:JIR001_13970"/>
<proteinExistence type="predicted"/>
<evidence type="ECO:0000313" key="2">
    <source>
        <dbReference type="EMBL" id="BCU81614.1"/>
    </source>
</evidence>
<reference evidence="2" key="1">
    <citation type="journal article" date="2013" name="Int. J. Syst. Evol. Microbiol.">
        <title>Polycladomyces abyssicola gen. nov., sp. nov., a thermophilic filamentous bacterium isolated from hemipelagic sediment.</title>
        <authorList>
            <person name="Tsubouchi T."/>
            <person name="Shimane Y."/>
            <person name="Mori K."/>
            <person name="Usui K."/>
            <person name="Hiraki T."/>
            <person name="Tame A."/>
            <person name="Uematsu K."/>
            <person name="Maruyama T."/>
            <person name="Hatada Y."/>
        </authorList>
    </citation>
    <scope>NUCLEOTIDE SEQUENCE</scope>
    <source>
        <strain evidence="2">JIR-001</strain>
    </source>
</reference>
<evidence type="ECO:0000313" key="3">
    <source>
        <dbReference type="Proteomes" id="UP000677436"/>
    </source>
</evidence>
<organism evidence="2 3">
    <name type="scientific">Polycladomyces abyssicola</name>
    <dbReference type="NCBI Taxonomy" id="1125966"/>
    <lineage>
        <taxon>Bacteria</taxon>
        <taxon>Bacillati</taxon>
        <taxon>Bacillota</taxon>
        <taxon>Bacilli</taxon>
        <taxon>Bacillales</taxon>
        <taxon>Thermoactinomycetaceae</taxon>
        <taxon>Polycladomyces</taxon>
    </lineage>
</organism>
<protein>
    <recommendedName>
        <fullName evidence="1">AraC effector-binding domain-containing protein</fullName>
    </recommendedName>
</protein>
<dbReference type="InterPro" id="IPR010499">
    <property type="entry name" value="AraC_E-bd"/>
</dbReference>
<evidence type="ECO:0000259" key="1">
    <source>
        <dbReference type="SMART" id="SM00871"/>
    </source>
</evidence>
<name>A0A8D5ZKM0_9BACL</name>
<dbReference type="InterPro" id="IPR011256">
    <property type="entry name" value="Reg_factor_effector_dom_sf"/>
</dbReference>
<gene>
    <name evidence="2" type="ORF">JIR001_13970</name>
</gene>
<keyword evidence="3" id="KW-1185">Reference proteome</keyword>
<dbReference type="SUPFAM" id="SSF55136">
    <property type="entry name" value="Probable bacterial effector-binding domain"/>
    <property type="match status" value="1"/>
</dbReference>
<sequence>MSDGAIAKLTSIGTGENLLGIILDMQPGKGDFTYMIVTQADLTSSAKGFSVSTIPASTWAIFTCVGPLPGSIQSVFGRIFQEWFPATGYEHSGAPELEVYPPGDTMAEDYRCEVWIPIVKK</sequence>
<dbReference type="SMART" id="SM00871">
    <property type="entry name" value="AraC_E_bind"/>
    <property type="match status" value="1"/>
</dbReference>
<dbReference type="Pfam" id="PF06445">
    <property type="entry name" value="GyrI-like"/>
    <property type="match status" value="1"/>
</dbReference>
<dbReference type="PANTHER" id="PTHR36444:SF3">
    <property type="entry name" value="TRANSCRIPTIONAL ACTIVATOR, PUTATIVE-RELATED"/>
    <property type="match status" value="1"/>
</dbReference>
<dbReference type="InterPro" id="IPR029442">
    <property type="entry name" value="GyrI-like"/>
</dbReference>
<dbReference type="PANTHER" id="PTHR36444">
    <property type="entry name" value="TRANSCRIPTIONAL REGULATOR PROTEIN YOBU-RELATED"/>
    <property type="match status" value="1"/>
</dbReference>
<accession>A0A8D5ZKM0</accession>